<dbReference type="InterPro" id="IPR010710">
    <property type="entry name" value="DUF1289"/>
</dbReference>
<gene>
    <name evidence="1" type="ORF">ABHF33_13365</name>
</gene>
<evidence type="ECO:0000313" key="1">
    <source>
        <dbReference type="EMBL" id="XBM00043.1"/>
    </source>
</evidence>
<dbReference type="KEGG" id="cmav:ABHF33_13365"/>
<accession>A0AAU7F8I8</accession>
<dbReference type="RefSeq" id="WP_348944411.1">
    <property type="nucleotide sequence ID" value="NZ_CP157355.1"/>
</dbReference>
<sequence>MTIQSPCIKLCQLDESGAHCIGCLRTLDELRRWSKASDEEKQAILNRISQTEAVGIAS</sequence>
<dbReference type="AlphaFoldDB" id="A0AAU7F8I8"/>
<dbReference type="EMBL" id="CP157355">
    <property type="protein sequence ID" value="XBM00043.1"/>
    <property type="molecule type" value="Genomic_DNA"/>
</dbReference>
<dbReference type="PANTHER" id="PTHR35175:SF2">
    <property type="entry name" value="DUF1289 DOMAIN-CONTAINING PROTEIN"/>
    <property type="match status" value="1"/>
</dbReference>
<proteinExistence type="predicted"/>
<protein>
    <submittedName>
        <fullName evidence="1">DUF1289 domain-containing protein</fullName>
    </submittedName>
</protein>
<dbReference type="PANTHER" id="PTHR35175">
    <property type="entry name" value="DUF1289 DOMAIN-CONTAINING PROTEIN"/>
    <property type="match status" value="1"/>
</dbReference>
<name>A0AAU7F8I8_9NEIS</name>
<organism evidence="1">
    <name type="scientific">Chitinibacter mangrovi</name>
    <dbReference type="NCBI Taxonomy" id="3153927"/>
    <lineage>
        <taxon>Bacteria</taxon>
        <taxon>Pseudomonadati</taxon>
        <taxon>Pseudomonadota</taxon>
        <taxon>Betaproteobacteria</taxon>
        <taxon>Neisseriales</taxon>
        <taxon>Chitinibacteraceae</taxon>
        <taxon>Chitinibacter</taxon>
    </lineage>
</organism>
<dbReference type="Pfam" id="PF06945">
    <property type="entry name" value="DUF1289"/>
    <property type="match status" value="1"/>
</dbReference>
<reference evidence="1" key="1">
    <citation type="submission" date="2024-05" db="EMBL/GenBank/DDBJ databases">
        <authorList>
            <person name="Yang L."/>
            <person name="Pan L."/>
        </authorList>
    </citation>
    <scope>NUCLEOTIDE SEQUENCE</scope>
    <source>
        <strain evidence="1">FCG-7</strain>
    </source>
</reference>